<dbReference type="Proteomes" id="UP000481037">
    <property type="component" value="Unassembled WGS sequence"/>
</dbReference>
<dbReference type="Pfam" id="PF12200">
    <property type="entry name" value="DUF3597"/>
    <property type="match status" value="1"/>
</dbReference>
<comment type="caution">
    <text evidence="2">The sequence shown here is derived from an EMBL/GenBank/DDBJ whole genome shotgun (WGS) entry which is preliminary data.</text>
</comment>
<feature type="domain" description="DUF3597" evidence="1">
    <location>
        <begin position="13"/>
        <end position="96"/>
    </location>
</feature>
<dbReference type="EMBL" id="WKJM01000021">
    <property type="protein sequence ID" value="MRX10471.1"/>
    <property type="molecule type" value="Genomic_DNA"/>
</dbReference>
<gene>
    <name evidence="2" type="ORF">GJ697_21790</name>
</gene>
<organism evidence="2 3">
    <name type="scientific">Duganella alba</name>
    <dbReference type="NCBI Taxonomy" id="2666081"/>
    <lineage>
        <taxon>Bacteria</taxon>
        <taxon>Pseudomonadati</taxon>
        <taxon>Pseudomonadota</taxon>
        <taxon>Betaproteobacteria</taxon>
        <taxon>Burkholderiales</taxon>
        <taxon>Oxalobacteraceae</taxon>
        <taxon>Telluria group</taxon>
        <taxon>Duganella</taxon>
    </lineage>
</organism>
<dbReference type="RefSeq" id="WP_154367051.1">
    <property type="nucleotide sequence ID" value="NZ_WKJM01000021.1"/>
</dbReference>
<keyword evidence="3" id="KW-1185">Reference proteome</keyword>
<evidence type="ECO:0000313" key="2">
    <source>
        <dbReference type="EMBL" id="MRX10471.1"/>
    </source>
</evidence>
<evidence type="ECO:0000313" key="3">
    <source>
        <dbReference type="Proteomes" id="UP000481037"/>
    </source>
</evidence>
<dbReference type="SUPFAM" id="SSF158634">
    <property type="entry name" value="RPA2825-like"/>
    <property type="match status" value="1"/>
</dbReference>
<proteinExistence type="predicted"/>
<dbReference type="AlphaFoldDB" id="A0A6L5QNF9"/>
<reference evidence="2 3" key="1">
    <citation type="submission" date="2019-11" db="EMBL/GenBank/DDBJ databases">
        <title>Novel species isolated from a subtropical stream in China.</title>
        <authorList>
            <person name="Lu H."/>
        </authorList>
    </citation>
    <scope>NUCLEOTIDE SEQUENCE [LARGE SCALE GENOMIC DNA]</scope>
    <source>
        <strain evidence="2 3">FT25W</strain>
    </source>
</reference>
<accession>A0A6L5QNF9</accession>
<evidence type="ECO:0000259" key="1">
    <source>
        <dbReference type="Pfam" id="PF12200"/>
    </source>
</evidence>
<dbReference type="InterPro" id="IPR022016">
    <property type="entry name" value="DUF3597"/>
</dbReference>
<name>A0A6L5QNF9_9BURK</name>
<sequence>MLNQILQKVFTPSPAMAVDVEALFNDKADHAMTPLSWRTSIVDLLHLLELDSSLQSRKALARELYYSGDADSPASMNVWLHRQVMTKLAQNGGKVPPDLKD</sequence>
<protein>
    <submittedName>
        <fullName evidence="2">DUF3597 family protein</fullName>
    </submittedName>
</protein>